<dbReference type="Proteomes" id="UP000554482">
    <property type="component" value="Unassembled WGS sequence"/>
</dbReference>
<proteinExistence type="predicted"/>
<dbReference type="EMBL" id="JABWDY010030791">
    <property type="protein sequence ID" value="KAF5185359.1"/>
    <property type="molecule type" value="Genomic_DNA"/>
</dbReference>
<sequence length="82" mass="9135">MPFQFMSLAHNFLGVNKEYNGYFVAGVLQKQKVVGFFTDFFNGNNVTLIMLGQDQKPKNLTVAMAMATPSPATHFPAPKNHQ</sequence>
<comment type="caution">
    <text evidence="1">The sequence shown here is derived from an EMBL/GenBank/DDBJ whole genome shotgun (WGS) entry which is preliminary data.</text>
</comment>
<reference evidence="1 2" key="1">
    <citation type="submission" date="2020-06" db="EMBL/GenBank/DDBJ databases">
        <title>Transcriptomic and genomic resources for Thalictrum thalictroides and T. hernandezii: Facilitating candidate gene discovery in an emerging model plant lineage.</title>
        <authorList>
            <person name="Arias T."/>
            <person name="Riano-Pachon D.M."/>
            <person name="Di Stilio V.S."/>
        </authorList>
    </citation>
    <scope>NUCLEOTIDE SEQUENCE [LARGE SCALE GENOMIC DNA]</scope>
    <source>
        <strain evidence="2">cv. WT478/WT964</strain>
        <tissue evidence="1">Leaves</tissue>
    </source>
</reference>
<evidence type="ECO:0000313" key="1">
    <source>
        <dbReference type="EMBL" id="KAF5185359.1"/>
    </source>
</evidence>
<accession>A0A7J6VJS0</accession>
<gene>
    <name evidence="1" type="ORF">FRX31_025052</name>
</gene>
<organism evidence="1 2">
    <name type="scientific">Thalictrum thalictroides</name>
    <name type="common">Rue-anemone</name>
    <name type="synonym">Anemone thalictroides</name>
    <dbReference type="NCBI Taxonomy" id="46969"/>
    <lineage>
        <taxon>Eukaryota</taxon>
        <taxon>Viridiplantae</taxon>
        <taxon>Streptophyta</taxon>
        <taxon>Embryophyta</taxon>
        <taxon>Tracheophyta</taxon>
        <taxon>Spermatophyta</taxon>
        <taxon>Magnoliopsida</taxon>
        <taxon>Ranunculales</taxon>
        <taxon>Ranunculaceae</taxon>
        <taxon>Thalictroideae</taxon>
        <taxon>Thalictrum</taxon>
    </lineage>
</organism>
<dbReference type="AlphaFoldDB" id="A0A7J6VJS0"/>
<evidence type="ECO:0000313" key="2">
    <source>
        <dbReference type="Proteomes" id="UP000554482"/>
    </source>
</evidence>
<name>A0A7J6VJS0_THATH</name>
<protein>
    <submittedName>
        <fullName evidence="1">Uncharacterized protein</fullName>
    </submittedName>
</protein>
<keyword evidence="2" id="KW-1185">Reference proteome</keyword>